<protein>
    <recommendedName>
        <fullName evidence="5">RNA polymerase sigma factor 70 region 4 type 2 domain-containing protein</fullName>
    </recommendedName>
</protein>
<dbReference type="Pfam" id="PF08281">
    <property type="entry name" value="Sigma70_r4_2"/>
    <property type="match status" value="1"/>
</dbReference>
<accession>A0ABM7RGV0</accession>
<keyword evidence="3" id="KW-0731">Sigma factor</keyword>
<proteinExistence type="inferred from homology"/>
<evidence type="ECO:0000256" key="2">
    <source>
        <dbReference type="ARBA" id="ARBA00023015"/>
    </source>
</evidence>
<dbReference type="InterPro" id="IPR013325">
    <property type="entry name" value="RNA_pol_sigma_r2"/>
</dbReference>
<dbReference type="Proteomes" id="UP001374893">
    <property type="component" value="Chromosome"/>
</dbReference>
<evidence type="ECO:0000313" key="6">
    <source>
        <dbReference type="EMBL" id="BCX48597.1"/>
    </source>
</evidence>
<evidence type="ECO:0000259" key="5">
    <source>
        <dbReference type="Pfam" id="PF08281"/>
    </source>
</evidence>
<dbReference type="InterPro" id="IPR013249">
    <property type="entry name" value="RNA_pol_sigma70_r4_t2"/>
</dbReference>
<dbReference type="SUPFAM" id="SSF88659">
    <property type="entry name" value="Sigma3 and sigma4 domains of RNA polymerase sigma factors"/>
    <property type="match status" value="1"/>
</dbReference>
<keyword evidence="4" id="KW-0804">Transcription</keyword>
<evidence type="ECO:0000256" key="4">
    <source>
        <dbReference type="ARBA" id="ARBA00023163"/>
    </source>
</evidence>
<organism evidence="6 7">
    <name type="scientific">Haloferula helveola</name>
    <dbReference type="NCBI Taxonomy" id="490095"/>
    <lineage>
        <taxon>Bacteria</taxon>
        <taxon>Pseudomonadati</taxon>
        <taxon>Verrucomicrobiota</taxon>
        <taxon>Verrucomicrobiia</taxon>
        <taxon>Verrucomicrobiales</taxon>
        <taxon>Verrucomicrobiaceae</taxon>
        <taxon>Haloferula</taxon>
    </lineage>
</organism>
<dbReference type="Gene3D" id="1.10.1740.10">
    <property type="match status" value="1"/>
</dbReference>
<dbReference type="InterPro" id="IPR036388">
    <property type="entry name" value="WH-like_DNA-bd_sf"/>
</dbReference>
<evidence type="ECO:0000256" key="3">
    <source>
        <dbReference type="ARBA" id="ARBA00023082"/>
    </source>
</evidence>
<name>A0ABM7RGV0_9BACT</name>
<reference evidence="6 7" key="1">
    <citation type="submission" date="2021-06" db="EMBL/GenBank/DDBJ databases">
        <title>Complete genome of Haloferula helveola possessing various polysaccharide degrading enzymes.</title>
        <authorList>
            <person name="Takami H."/>
            <person name="Huang C."/>
            <person name="Hamasaki K."/>
        </authorList>
    </citation>
    <scope>NUCLEOTIDE SEQUENCE [LARGE SCALE GENOMIC DNA]</scope>
    <source>
        <strain evidence="6 7">CN-1</strain>
    </source>
</reference>
<comment type="similarity">
    <text evidence="1">Belongs to the sigma-70 factor family. ECF subfamily.</text>
</comment>
<gene>
    <name evidence="6" type="ORF">HAHE_25050</name>
</gene>
<dbReference type="InterPro" id="IPR039425">
    <property type="entry name" value="RNA_pol_sigma-70-like"/>
</dbReference>
<dbReference type="SUPFAM" id="SSF88946">
    <property type="entry name" value="Sigma2 domain of RNA polymerase sigma factors"/>
    <property type="match status" value="1"/>
</dbReference>
<dbReference type="InterPro" id="IPR013324">
    <property type="entry name" value="RNA_pol_sigma_r3/r4-like"/>
</dbReference>
<feature type="domain" description="RNA polymerase sigma factor 70 region 4 type 2" evidence="5">
    <location>
        <begin position="133"/>
        <end position="174"/>
    </location>
</feature>
<evidence type="ECO:0000256" key="1">
    <source>
        <dbReference type="ARBA" id="ARBA00010641"/>
    </source>
</evidence>
<dbReference type="PANTHER" id="PTHR43133">
    <property type="entry name" value="RNA POLYMERASE ECF-TYPE SIGMA FACTO"/>
    <property type="match status" value="1"/>
</dbReference>
<keyword evidence="7" id="KW-1185">Reference proteome</keyword>
<evidence type="ECO:0000313" key="7">
    <source>
        <dbReference type="Proteomes" id="UP001374893"/>
    </source>
</evidence>
<dbReference type="PANTHER" id="PTHR43133:SF25">
    <property type="entry name" value="RNA POLYMERASE SIGMA FACTOR RFAY-RELATED"/>
    <property type="match status" value="1"/>
</dbReference>
<sequence>MSQAAPPEAASHHPSFDEKMEMVERSIEAHGSYLLNFLHSLTRNRQDAENLHSDLWVYVLHRFSPDRIGDIAALRRKARHLFIDHYRKLRRDPLAFVEDTPESGSGSGISEPFTEREQAEFRRRFFTEFPVCLPPEHEEALWLHAWCGHTFQEVAGIMGKPASTVGDWIAGARQAFADHLNSTRQQTS</sequence>
<dbReference type="Gene3D" id="1.10.10.10">
    <property type="entry name" value="Winged helix-like DNA-binding domain superfamily/Winged helix DNA-binding domain"/>
    <property type="match status" value="1"/>
</dbReference>
<dbReference type="EMBL" id="AP024702">
    <property type="protein sequence ID" value="BCX48597.1"/>
    <property type="molecule type" value="Genomic_DNA"/>
</dbReference>
<dbReference type="RefSeq" id="WP_338684900.1">
    <property type="nucleotide sequence ID" value="NZ_AP024702.1"/>
</dbReference>
<keyword evidence="2" id="KW-0805">Transcription regulation</keyword>